<protein>
    <submittedName>
        <fullName evidence="2">Uncharacterized protein</fullName>
    </submittedName>
</protein>
<evidence type="ECO:0000313" key="3">
    <source>
        <dbReference type="Proteomes" id="UP000218231"/>
    </source>
</evidence>
<evidence type="ECO:0000313" key="2">
    <source>
        <dbReference type="EMBL" id="PAV61512.1"/>
    </source>
</evidence>
<name>A0A2A2JIY1_9BILA</name>
<dbReference type="Proteomes" id="UP000218231">
    <property type="component" value="Unassembled WGS sequence"/>
</dbReference>
<dbReference type="AlphaFoldDB" id="A0A2A2JIY1"/>
<organism evidence="2 3">
    <name type="scientific">Diploscapter pachys</name>
    <dbReference type="NCBI Taxonomy" id="2018661"/>
    <lineage>
        <taxon>Eukaryota</taxon>
        <taxon>Metazoa</taxon>
        <taxon>Ecdysozoa</taxon>
        <taxon>Nematoda</taxon>
        <taxon>Chromadorea</taxon>
        <taxon>Rhabditida</taxon>
        <taxon>Rhabditina</taxon>
        <taxon>Rhabditomorpha</taxon>
        <taxon>Rhabditoidea</taxon>
        <taxon>Rhabditidae</taxon>
        <taxon>Diploscapter</taxon>
    </lineage>
</organism>
<sequence>MVCLSACPFVYLLLVPLAADSSSPTICASATYSFSSISLGIGVIAVRSSLSMRRRLYLSSYVTKLIATPKFMHTPGEEIGADEIAAVALSEVVEDSIAVRLAHLRVDVVAAVPDLRDLLRQQLHALSRVAEDDRLIDAQLKIRLAQIYKNCATIMQVQIVDNSVQNYYNSLSSFSSFSVCLTWKSCPRSLSASSSTSTLHLAILAMPFSIRSSTLPGVPIINCTTPFRRMMSSRRSVPPVVTMIYNKQY</sequence>
<proteinExistence type="predicted"/>
<reference evidence="2 3" key="1">
    <citation type="journal article" date="2017" name="Curr. Biol.">
        <title>Genome architecture and evolution of a unichromosomal asexual nematode.</title>
        <authorList>
            <person name="Fradin H."/>
            <person name="Zegar C."/>
            <person name="Gutwein M."/>
            <person name="Lucas J."/>
            <person name="Kovtun M."/>
            <person name="Corcoran D."/>
            <person name="Baugh L.R."/>
            <person name="Kiontke K."/>
            <person name="Gunsalus K."/>
            <person name="Fitch D.H."/>
            <person name="Piano F."/>
        </authorList>
    </citation>
    <scope>NUCLEOTIDE SEQUENCE [LARGE SCALE GENOMIC DNA]</scope>
    <source>
        <strain evidence="2">PF1309</strain>
    </source>
</reference>
<gene>
    <name evidence="2" type="ORF">WR25_20716</name>
</gene>
<evidence type="ECO:0000256" key="1">
    <source>
        <dbReference type="SAM" id="SignalP"/>
    </source>
</evidence>
<accession>A0A2A2JIY1</accession>
<keyword evidence="3" id="KW-1185">Reference proteome</keyword>
<keyword evidence="1" id="KW-0732">Signal</keyword>
<comment type="caution">
    <text evidence="2">The sequence shown here is derived from an EMBL/GenBank/DDBJ whole genome shotgun (WGS) entry which is preliminary data.</text>
</comment>
<feature type="signal peptide" evidence="1">
    <location>
        <begin position="1"/>
        <end position="19"/>
    </location>
</feature>
<dbReference type="EMBL" id="LIAE01010410">
    <property type="protein sequence ID" value="PAV61512.1"/>
    <property type="molecule type" value="Genomic_DNA"/>
</dbReference>
<feature type="chain" id="PRO_5013127365" evidence="1">
    <location>
        <begin position="20"/>
        <end position="249"/>
    </location>
</feature>